<accession>A0ABU2LU80</accession>
<evidence type="ECO:0008006" key="4">
    <source>
        <dbReference type="Google" id="ProtNLM"/>
    </source>
</evidence>
<comment type="caution">
    <text evidence="2">The sequence shown here is derived from an EMBL/GenBank/DDBJ whole genome shotgun (WGS) entry which is preliminary data.</text>
</comment>
<gene>
    <name evidence="2" type="ORF">RNC47_22650</name>
</gene>
<keyword evidence="1" id="KW-0812">Transmembrane</keyword>
<dbReference type="Proteomes" id="UP001183420">
    <property type="component" value="Unassembled WGS sequence"/>
</dbReference>
<reference evidence="3" key="1">
    <citation type="submission" date="2023-07" db="EMBL/GenBank/DDBJ databases">
        <title>30 novel species of actinomycetes from the DSMZ collection.</title>
        <authorList>
            <person name="Nouioui I."/>
        </authorList>
    </citation>
    <scope>NUCLEOTIDE SEQUENCE [LARGE SCALE GENOMIC DNA]</scope>
    <source>
        <strain evidence="3">DSM 44918</strain>
    </source>
</reference>
<feature type="transmembrane region" description="Helical" evidence="1">
    <location>
        <begin position="28"/>
        <end position="44"/>
    </location>
</feature>
<dbReference type="RefSeq" id="WP_311601342.1">
    <property type="nucleotide sequence ID" value="NZ_JAVREM010000034.1"/>
</dbReference>
<keyword evidence="1" id="KW-1133">Transmembrane helix</keyword>
<protein>
    <recommendedName>
        <fullName evidence="4">Small hydrophobic membrane protein</fullName>
    </recommendedName>
</protein>
<dbReference type="EMBL" id="JAVREM010000034">
    <property type="protein sequence ID" value="MDT0321139.1"/>
    <property type="molecule type" value="Genomic_DNA"/>
</dbReference>
<keyword evidence="3" id="KW-1185">Reference proteome</keyword>
<evidence type="ECO:0000256" key="1">
    <source>
        <dbReference type="SAM" id="Phobius"/>
    </source>
</evidence>
<organism evidence="2 3">
    <name type="scientific">Streptomyces millisiae</name>
    <dbReference type="NCBI Taxonomy" id="3075542"/>
    <lineage>
        <taxon>Bacteria</taxon>
        <taxon>Bacillati</taxon>
        <taxon>Actinomycetota</taxon>
        <taxon>Actinomycetes</taxon>
        <taxon>Kitasatosporales</taxon>
        <taxon>Streptomycetaceae</taxon>
        <taxon>Streptomyces</taxon>
    </lineage>
</organism>
<sequence length="54" mass="5626">MLFLVVAVAVFGVMLGTAAHIPPTASLVAGVVIGGWLVVLAVRERRRAGAEARR</sequence>
<evidence type="ECO:0000313" key="2">
    <source>
        <dbReference type="EMBL" id="MDT0321139.1"/>
    </source>
</evidence>
<evidence type="ECO:0000313" key="3">
    <source>
        <dbReference type="Proteomes" id="UP001183420"/>
    </source>
</evidence>
<name>A0ABU2LU80_9ACTN</name>
<proteinExistence type="predicted"/>
<keyword evidence="1" id="KW-0472">Membrane</keyword>